<evidence type="ECO:0000256" key="2">
    <source>
        <dbReference type="ARBA" id="ARBA00022771"/>
    </source>
</evidence>
<accession>A0A9N9S4C6</accession>
<dbReference type="Proteomes" id="UP001153620">
    <property type="component" value="Chromosome 3"/>
</dbReference>
<dbReference type="InterPro" id="IPR006612">
    <property type="entry name" value="THAP_Znf"/>
</dbReference>
<dbReference type="SMART" id="SM00980">
    <property type="entry name" value="THAP"/>
    <property type="match status" value="1"/>
</dbReference>
<evidence type="ECO:0000259" key="6">
    <source>
        <dbReference type="PROSITE" id="PS50950"/>
    </source>
</evidence>
<protein>
    <recommendedName>
        <fullName evidence="6">THAP-type domain-containing protein</fullName>
    </recommendedName>
</protein>
<sequence>MVKICGIQSCKGRGNSNIPIFELPESSIHRGKWIDFLKYHEIQYIQSKKYFLCVLHFCHSMVNRNAKRIRLNANAFPSLSQSFNRISTTTIQIQLHFVLLRFVQLFIDYICSFICFIEFKSYLETDETS</sequence>
<keyword evidence="4 5" id="KW-0238">DNA-binding</keyword>
<organism evidence="7 8">
    <name type="scientific">Chironomus riparius</name>
    <dbReference type="NCBI Taxonomy" id="315576"/>
    <lineage>
        <taxon>Eukaryota</taxon>
        <taxon>Metazoa</taxon>
        <taxon>Ecdysozoa</taxon>
        <taxon>Arthropoda</taxon>
        <taxon>Hexapoda</taxon>
        <taxon>Insecta</taxon>
        <taxon>Pterygota</taxon>
        <taxon>Neoptera</taxon>
        <taxon>Endopterygota</taxon>
        <taxon>Diptera</taxon>
        <taxon>Nematocera</taxon>
        <taxon>Chironomoidea</taxon>
        <taxon>Chironomidae</taxon>
        <taxon>Chironominae</taxon>
        <taxon>Chironomus</taxon>
    </lineage>
</organism>
<evidence type="ECO:0000256" key="3">
    <source>
        <dbReference type="ARBA" id="ARBA00022833"/>
    </source>
</evidence>
<reference evidence="7" key="1">
    <citation type="submission" date="2022-01" db="EMBL/GenBank/DDBJ databases">
        <authorList>
            <person name="King R."/>
        </authorList>
    </citation>
    <scope>NUCLEOTIDE SEQUENCE</scope>
</reference>
<keyword evidence="2 5" id="KW-0863">Zinc-finger</keyword>
<evidence type="ECO:0000256" key="5">
    <source>
        <dbReference type="PROSITE-ProRule" id="PRU00309"/>
    </source>
</evidence>
<evidence type="ECO:0000256" key="1">
    <source>
        <dbReference type="ARBA" id="ARBA00022723"/>
    </source>
</evidence>
<proteinExistence type="predicted"/>
<dbReference type="PROSITE" id="PS50950">
    <property type="entry name" value="ZF_THAP"/>
    <property type="match status" value="1"/>
</dbReference>
<dbReference type="Pfam" id="PF05485">
    <property type="entry name" value="THAP"/>
    <property type="match status" value="1"/>
</dbReference>
<keyword evidence="1" id="KW-0479">Metal-binding</keyword>
<dbReference type="GO" id="GO:0003677">
    <property type="term" value="F:DNA binding"/>
    <property type="evidence" value="ECO:0007669"/>
    <property type="project" value="UniProtKB-UniRule"/>
</dbReference>
<dbReference type="EMBL" id="OU895879">
    <property type="protein sequence ID" value="CAG9807953.1"/>
    <property type="molecule type" value="Genomic_DNA"/>
</dbReference>
<evidence type="ECO:0000313" key="7">
    <source>
        <dbReference type="EMBL" id="CAG9807953.1"/>
    </source>
</evidence>
<keyword evidence="3" id="KW-0862">Zinc</keyword>
<evidence type="ECO:0000313" key="8">
    <source>
        <dbReference type="Proteomes" id="UP001153620"/>
    </source>
</evidence>
<dbReference type="GO" id="GO:0008270">
    <property type="term" value="F:zinc ion binding"/>
    <property type="evidence" value="ECO:0007669"/>
    <property type="project" value="UniProtKB-KW"/>
</dbReference>
<name>A0A9N9S4C6_9DIPT</name>
<dbReference type="AlphaFoldDB" id="A0A9N9S4C6"/>
<dbReference type="SUPFAM" id="SSF57716">
    <property type="entry name" value="Glucocorticoid receptor-like (DNA-binding domain)"/>
    <property type="match status" value="1"/>
</dbReference>
<gene>
    <name evidence="7" type="ORF">CHIRRI_LOCUS10799</name>
</gene>
<keyword evidence="8" id="KW-1185">Reference proteome</keyword>
<reference evidence="7" key="2">
    <citation type="submission" date="2022-10" db="EMBL/GenBank/DDBJ databases">
        <authorList>
            <consortium name="ENA_rothamsted_submissions"/>
            <consortium name="culmorum"/>
            <person name="King R."/>
        </authorList>
    </citation>
    <scope>NUCLEOTIDE SEQUENCE</scope>
</reference>
<evidence type="ECO:0000256" key="4">
    <source>
        <dbReference type="ARBA" id="ARBA00023125"/>
    </source>
</evidence>
<feature type="domain" description="THAP-type" evidence="6">
    <location>
        <begin position="1"/>
        <end position="80"/>
    </location>
</feature>